<dbReference type="NCBIfam" id="NF033153">
    <property type="entry name" value="phage_ICD_like"/>
    <property type="match status" value="1"/>
</dbReference>
<sequence length="216" mass="23660">MRNHTQTRPEFIYTFTALHRDRMADGATTVHVAADTLVDARQMVKEMGYVAAFWKGRKENRLIATGKNGYDSRAPHKTGVGIATPLEIKAIQTPHASFFVSAHTHTYTMVGCTGLPSGRLVPFIASCSNPVQSTASELATSGGGYIPSIKEAATMATVPALAHSQTVFIWRFMQCHEKQTSLFTVTAATEREARAQLPHAHLIFVARIRQGVNHVQ</sequence>
<dbReference type="Proteomes" id="UP000555763">
    <property type="component" value="Unassembled WGS sequence"/>
</dbReference>
<name>A0A828P778_ECOLX</name>
<dbReference type="Pfam" id="PF10554">
    <property type="entry name" value="Phage_ASH"/>
    <property type="match status" value="1"/>
</dbReference>
<evidence type="ECO:0000313" key="1">
    <source>
        <dbReference type="EMBL" id="EFM8157100.1"/>
    </source>
</evidence>
<reference evidence="1 2" key="1">
    <citation type="submission" date="2020-02" db="EMBL/GenBank/DDBJ databases">
        <authorList>
            <consortium name="PulseNet: The National Subtyping Network for Foodborne Disease Surveillance"/>
            <person name="Tarr C.L."/>
            <person name="Trees E."/>
            <person name="Katz L.S."/>
            <person name="Carleton-Romer H.A."/>
            <person name="Stroika S."/>
            <person name="Kucerova Z."/>
            <person name="Roache K.F."/>
            <person name="Sabol A.L."/>
            <person name="Besser J."/>
            <person name="Gerner-Smidt P."/>
        </authorList>
    </citation>
    <scope>NUCLEOTIDE SEQUENCE [LARGE SCALE GENOMIC DNA]</scope>
    <source>
        <strain evidence="1 2">PNUSAE002719</strain>
    </source>
</reference>
<dbReference type="InterPro" id="IPR018880">
    <property type="entry name" value="Phage_P4_Ash"/>
</dbReference>
<protein>
    <submittedName>
        <fullName evidence="1">Ash family protein</fullName>
    </submittedName>
</protein>
<organism evidence="1 2">
    <name type="scientific">Escherichia coli</name>
    <dbReference type="NCBI Taxonomy" id="562"/>
    <lineage>
        <taxon>Bacteria</taxon>
        <taxon>Pseudomonadati</taxon>
        <taxon>Pseudomonadota</taxon>
        <taxon>Gammaproteobacteria</taxon>
        <taxon>Enterobacterales</taxon>
        <taxon>Enterobacteriaceae</taxon>
        <taxon>Escherichia</taxon>
    </lineage>
</organism>
<evidence type="ECO:0000313" key="2">
    <source>
        <dbReference type="Proteomes" id="UP000555763"/>
    </source>
</evidence>
<proteinExistence type="predicted"/>
<dbReference type="EMBL" id="AATLZG010000050">
    <property type="protein sequence ID" value="EFM8157100.1"/>
    <property type="molecule type" value="Genomic_DNA"/>
</dbReference>
<accession>A0A828P778</accession>
<comment type="caution">
    <text evidence="1">The sequence shown here is derived from an EMBL/GenBank/DDBJ whole genome shotgun (WGS) entry which is preliminary data.</text>
</comment>
<gene>
    <name evidence="1" type="ORF">A5U30_004850</name>
</gene>
<dbReference type="AlphaFoldDB" id="A0A828P778"/>